<gene>
    <name evidence="12" type="primary">pilQ</name>
    <name evidence="12" type="ORF">FY550_12810</name>
</gene>
<feature type="signal peptide" evidence="10">
    <location>
        <begin position="1"/>
        <end position="25"/>
    </location>
</feature>
<dbReference type="NCBIfam" id="TIGR02515">
    <property type="entry name" value="IV_pilus_PilQ"/>
    <property type="match status" value="1"/>
</dbReference>
<dbReference type="Pfam" id="PF07660">
    <property type="entry name" value="STN"/>
    <property type="match status" value="1"/>
</dbReference>
<dbReference type="GO" id="GO:0009279">
    <property type="term" value="C:cell outer membrane"/>
    <property type="evidence" value="ECO:0007669"/>
    <property type="project" value="UniProtKB-SubCell"/>
</dbReference>
<dbReference type="Gene3D" id="2.60.40.3470">
    <property type="match status" value="1"/>
</dbReference>
<dbReference type="Pfam" id="PF11741">
    <property type="entry name" value="AMIN"/>
    <property type="match status" value="2"/>
</dbReference>
<keyword evidence="2 8" id="KW-0813">Transport</keyword>
<feature type="chain" id="PRO_5022936721" evidence="10">
    <location>
        <begin position="26"/>
        <end position="701"/>
    </location>
</feature>
<evidence type="ECO:0000256" key="9">
    <source>
        <dbReference type="SAM" id="MobiDB-lite"/>
    </source>
</evidence>
<dbReference type="PANTHER" id="PTHR30604:SF1">
    <property type="entry name" value="DNA UTILIZATION PROTEIN HOFQ"/>
    <property type="match status" value="1"/>
</dbReference>
<dbReference type="InterPro" id="IPR038591">
    <property type="entry name" value="NolW-like_sf"/>
</dbReference>
<name>A0A5C1A199_9GAMM</name>
<keyword evidence="13" id="KW-1185">Reference proteome</keyword>
<evidence type="ECO:0000256" key="1">
    <source>
        <dbReference type="ARBA" id="ARBA00004370"/>
    </source>
</evidence>
<keyword evidence="5" id="KW-0472">Membrane</keyword>
<dbReference type="Proteomes" id="UP000322553">
    <property type="component" value="Chromosome"/>
</dbReference>
<dbReference type="PANTHER" id="PTHR30604">
    <property type="entry name" value="PROTEIN TRANSPORT PROTEIN HOFQ"/>
    <property type="match status" value="1"/>
</dbReference>
<evidence type="ECO:0000259" key="11">
    <source>
        <dbReference type="SMART" id="SM00965"/>
    </source>
</evidence>
<dbReference type="InterPro" id="IPR001775">
    <property type="entry name" value="GspD/PilQ"/>
</dbReference>
<dbReference type="RefSeq" id="WP_149054573.1">
    <property type="nucleotide sequence ID" value="NZ_CP043420.1"/>
</dbReference>
<comment type="subcellular location">
    <subcellularLocation>
        <location evidence="8">Cell outer membrane</location>
    </subcellularLocation>
    <subcellularLocation>
        <location evidence="1">Membrane</location>
    </subcellularLocation>
</comment>
<dbReference type="GO" id="GO:0009306">
    <property type="term" value="P:protein secretion"/>
    <property type="evidence" value="ECO:0007669"/>
    <property type="project" value="InterPro"/>
</dbReference>
<dbReference type="KEGG" id="kuy:FY550_12810"/>
<evidence type="ECO:0000256" key="4">
    <source>
        <dbReference type="ARBA" id="ARBA00022927"/>
    </source>
</evidence>
<evidence type="ECO:0000256" key="8">
    <source>
        <dbReference type="RuleBase" id="RU004004"/>
    </source>
</evidence>
<keyword evidence="3 10" id="KW-0732">Signal</keyword>
<dbReference type="Gene3D" id="3.30.1370.130">
    <property type="match status" value="1"/>
</dbReference>
<dbReference type="SMART" id="SM00965">
    <property type="entry name" value="STN"/>
    <property type="match status" value="1"/>
</dbReference>
<keyword evidence="4" id="KW-0653">Protein transport</keyword>
<dbReference type="Pfam" id="PF00263">
    <property type="entry name" value="Secretin"/>
    <property type="match status" value="1"/>
</dbReference>
<dbReference type="InterPro" id="IPR021731">
    <property type="entry name" value="AMIN_dom"/>
</dbReference>
<dbReference type="InterPro" id="IPR051808">
    <property type="entry name" value="Type_IV_pilus_biogenesis"/>
</dbReference>
<evidence type="ECO:0000256" key="10">
    <source>
        <dbReference type="SAM" id="SignalP"/>
    </source>
</evidence>
<dbReference type="EMBL" id="CP043420">
    <property type="protein sequence ID" value="QEL11928.1"/>
    <property type="molecule type" value="Genomic_DNA"/>
</dbReference>
<evidence type="ECO:0000256" key="3">
    <source>
        <dbReference type="ARBA" id="ARBA00022729"/>
    </source>
</evidence>
<feature type="domain" description="Secretin/TonB short N-terminal" evidence="11">
    <location>
        <begin position="316"/>
        <end position="364"/>
    </location>
</feature>
<keyword evidence="6" id="KW-0998">Cell outer membrane</keyword>
<dbReference type="InterPro" id="IPR004846">
    <property type="entry name" value="T2SS/T3SS_dom"/>
</dbReference>
<sequence>MHAGRSPILLLLLVALSLLAGRVEAAALTGIDTRLLPDGRVLVALDFDAPPPEQRAWLTDNPARLVVDFPDSVSHMSERQVSVGRGGVSSITALNDAQRLRVVVALNQPLDWQIERQGNRLRLLLGERDMSTASQRSFLDRINTSEVATTAGGKLPRRLPDTDQSSGPVGPPAVTGFDFRKLPEGAGELRVHLDRGNVTPRLETHNDRVEIMLPDVMLPPAWRQILDVSDFATPVSRVTPERVAEGTRLTLAIAPGAAAVASQQGEDIAITVSAPDSSVARQRDQRFPFEGKRVSLNFQHIAVRAVLSILAEEVGLNLVVSDGVTGEVTLNLSDVPWDQALDLILRTHGLASQRRGNVLLVAPGGDLAEMAKRVADADRSVSDNAALTTQYLQMRYADAADMATLLRGDNGLGLLSSRGRISVDPRTNTLLVQDTRENIEQIRNTVDQLDVPVRQVQIEARIVIARDRVANRIGVRWGVSSRNQLGEDGVSVVDNSTGTGRAYGGLAVDYGDNATPTTNFGIGYLTGDVLLGLELNALESEGKSQTISQPKVITANRHTALIKQGQEIPYQENQGDTLTGSSIEFKEAVLSLEVTPQITPDDRIIMDLTVNNDDVSNTQYSGQPAIDTNQIQTRVLVSNGETVVLGGILSTEQLNNLSKTPFLGDLPGIGRLFRYSERSNEKVELLVFITPKIIEDTPAVN</sequence>
<protein>
    <submittedName>
        <fullName evidence="12">Type IV pilus secretin PilQ</fullName>
    </submittedName>
</protein>
<dbReference type="PRINTS" id="PR00811">
    <property type="entry name" value="BCTERIALGSPD"/>
</dbReference>
<evidence type="ECO:0000256" key="7">
    <source>
        <dbReference type="RuleBase" id="RU004003"/>
    </source>
</evidence>
<dbReference type="InterPro" id="IPR011662">
    <property type="entry name" value="Secretin/TonB_short_N"/>
</dbReference>
<accession>A0A5C1A199</accession>
<dbReference type="Gene3D" id="2.60.40.3500">
    <property type="match status" value="1"/>
</dbReference>
<comment type="similarity">
    <text evidence="7">Belongs to the bacterial secretin family.</text>
</comment>
<reference evidence="12 13" key="1">
    <citation type="submission" date="2019-08" db="EMBL/GenBank/DDBJ databases">
        <title>Complete genome sequence of Kushneria sp. YCWA18, a halophilic phosphate-solubilizing bacterium isolated from Daqiao saltern in China.</title>
        <authorList>
            <person name="Du G.-X."/>
            <person name="Qu L.-Y."/>
        </authorList>
    </citation>
    <scope>NUCLEOTIDE SEQUENCE [LARGE SCALE GENOMIC DNA]</scope>
    <source>
        <strain evidence="12 13">YCWA18</strain>
    </source>
</reference>
<dbReference type="Pfam" id="PF03958">
    <property type="entry name" value="Secretin_N"/>
    <property type="match status" value="1"/>
</dbReference>
<feature type="region of interest" description="Disordered" evidence="9">
    <location>
        <begin position="149"/>
        <end position="176"/>
    </location>
</feature>
<dbReference type="AlphaFoldDB" id="A0A5C1A199"/>
<evidence type="ECO:0000313" key="13">
    <source>
        <dbReference type="Proteomes" id="UP000322553"/>
    </source>
</evidence>
<organism evidence="12 13">
    <name type="scientific">Kushneria phosphatilytica</name>
    <dbReference type="NCBI Taxonomy" id="657387"/>
    <lineage>
        <taxon>Bacteria</taxon>
        <taxon>Pseudomonadati</taxon>
        <taxon>Pseudomonadota</taxon>
        <taxon>Gammaproteobacteria</taxon>
        <taxon>Oceanospirillales</taxon>
        <taxon>Halomonadaceae</taxon>
        <taxon>Kushneria</taxon>
    </lineage>
</organism>
<dbReference type="InterPro" id="IPR013355">
    <property type="entry name" value="Pilus_4_PilQ"/>
</dbReference>
<dbReference type="Gene3D" id="3.30.1370.120">
    <property type="match status" value="1"/>
</dbReference>
<proteinExistence type="inferred from homology"/>
<evidence type="ECO:0000256" key="5">
    <source>
        <dbReference type="ARBA" id="ARBA00023136"/>
    </source>
</evidence>
<evidence type="ECO:0000313" key="12">
    <source>
        <dbReference type="EMBL" id="QEL11928.1"/>
    </source>
</evidence>
<evidence type="ECO:0000256" key="6">
    <source>
        <dbReference type="ARBA" id="ARBA00023237"/>
    </source>
</evidence>
<dbReference type="InterPro" id="IPR005644">
    <property type="entry name" value="NolW-like"/>
</dbReference>
<evidence type="ECO:0000256" key="2">
    <source>
        <dbReference type="ARBA" id="ARBA00022448"/>
    </source>
</evidence>
<dbReference type="PRINTS" id="PR01032">
    <property type="entry name" value="PHAGEIV"/>
</dbReference>